<dbReference type="InterPro" id="IPR036757">
    <property type="entry name" value="TFR-like_dimer_dom_sf"/>
</dbReference>
<dbReference type="PANTHER" id="PTHR10404:SF77">
    <property type="entry name" value="GLUTAMATE CARBOXYPEPTIDASE 2 HOMOLOG"/>
    <property type="match status" value="1"/>
</dbReference>
<name>A0A914CAX8_9BILA</name>
<dbReference type="GO" id="GO:0004180">
    <property type="term" value="F:carboxypeptidase activity"/>
    <property type="evidence" value="ECO:0007669"/>
    <property type="project" value="TreeGrafter"/>
</dbReference>
<dbReference type="SUPFAM" id="SSF53187">
    <property type="entry name" value="Zn-dependent exopeptidases"/>
    <property type="match status" value="1"/>
</dbReference>
<protein>
    <submittedName>
        <fullName evidence="3">Transferrin receptor-like dimerisation domain-containing protein</fullName>
    </submittedName>
</protein>
<evidence type="ECO:0000259" key="1">
    <source>
        <dbReference type="Pfam" id="PF04253"/>
    </source>
</evidence>
<evidence type="ECO:0000313" key="2">
    <source>
        <dbReference type="Proteomes" id="UP000887540"/>
    </source>
</evidence>
<dbReference type="InterPro" id="IPR039373">
    <property type="entry name" value="Peptidase_M28B"/>
</dbReference>
<accession>A0A914CAX8</accession>
<reference evidence="3" key="1">
    <citation type="submission" date="2022-11" db="UniProtKB">
        <authorList>
            <consortium name="WormBaseParasite"/>
        </authorList>
    </citation>
    <scope>IDENTIFICATION</scope>
</reference>
<keyword evidence="2" id="KW-1185">Reference proteome</keyword>
<evidence type="ECO:0000313" key="3">
    <source>
        <dbReference type="WBParaSite" id="ACRNAN_Path_751.g2847.t1"/>
    </source>
</evidence>
<dbReference type="InterPro" id="IPR007365">
    <property type="entry name" value="TFR-like_dimer_dom"/>
</dbReference>
<dbReference type="Pfam" id="PF04253">
    <property type="entry name" value="TFR_dimer"/>
    <property type="match status" value="1"/>
</dbReference>
<dbReference type="WBParaSite" id="ACRNAN_Path_751.g2847.t1">
    <property type="protein sequence ID" value="ACRNAN_Path_751.g2847.t1"/>
    <property type="gene ID" value="ACRNAN_Path_751.g2847"/>
</dbReference>
<organism evidence="2 3">
    <name type="scientific">Acrobeloides nanus</name>
    <dbReference type="NCBI Taxonomy" id="290746"/>
    <lineage>
        <taxon>Eukaryota</taxon>
        <taxon>Metazoa</taxon>
        <taxon>Ecdysozoa</taxon>
        <taxon>Nematoda</taxon>
        <taxon>Chromadorea</taxon>
        <taxon>Rhabditida</taxon>
        <taxon>Tylenchina</taxon>
        <taxon>Cephalobomorpha</taxon>
        <taxon>Cephaloboidea</taxon>
        <taxon>Cephalobidae</taxon>
        <taxon>Acrobeloides</taxon>
    </lineage>
</organism>
<dbReference type="AlphaFoldDB" id="A0A914CAX8"/>
<dbReference type="Gene3D" id="1.20.930.40">
    <property type="entry name" value="Transferrin receptor-like, dimerisation domain"/>
    <property type="match status" value="1"/>
</dbReference>
<dbReference type="Proteomes" id="UP000887540">
    <property type="component" value="Unplaced"/>
</dbReference>
<feature type="domain" description="Transferrin receptor-like dimerisation" evidence="1">
    <location>
        <begin position="144"/>
        <end position="262"/>
    </location>
</feature>
<dbReference type="SUPFAM" id="SSF47672">
    <property type="entry name" value="Transferrin receptor-like dimerisation domain"/>
    <property type="match status" value="1"/>
</dbReference>
<proteinExistence type="predicted"/>
<dbReference type="Gene3D" id="3.40.630.10">
    <property type="entry name" value="Zn peptidases"/>
    <property type="match status" value="1"/>
</dbReference>
<sequence>MKSEREQGRMTVYDTWVKNFPGKLSSHPEFPDLPAPGGGSDHVPFGTFLGVPIITFTYKNATWTESYPLYHSLYETPFMNEHIFDTNHMAVHRSIGQFWAEVARAFADPPILPLNVSMYAQTLLGVYVSDLKKTLDSLKNRFPQEFAKQAKAIDNKVKEISKKFPTDHLDYRRIKSINDRLVAVDRCFVNPWGMTHGPSKRHVLYSISDKDSYSAQVMPGVYDEITNIIHAENGKERNEAGKELARQISIIQISVKCATNTLLDMI</sequence>
<dbReference type="PANTHER" id="PTHR10404">
    <property type="entry name" value="N-ACETYLATED-ALPHA-LINKED ACIDIC DIPEPTIDASE"/>
    <property type="match status" value="1"/>
</dbReference>